<dbReference type="Gene3D" id="3.30.200.20">
    <property type="entry name" value="Phosphorylase Kinase, domain 1"/>
    <property type="match status" value="1"/>
</dbReference>
<evidence type="ECO:0000256" key="1">
    <source>
        <dbReference type="SAM" id="MobiDB-lite"/>
    </source>
</evidence>
<reference evidence="3" key="1">
    <citation type="journal article" date="2020" name="Stud. Mycol.">
        <title>101 Dothideomycetes genomes: a test case for predicting lifestyles and emergence of pathogens.</title>
        <authorList>
            <person name="Haridas S."/>
            <person name="Albert R."/>
            <person name="Binder M."/>
            <person name="Bloem J."/>
            <person name="Labutti K."/>
            <person name="Salamov A."/>
            <person name="Andreopoulos B."/>
            <person name="Baker S."/>
            <person name="Barry K."/>
            <person name="Bills G."/>
            <person name="Bluhm B."/>
            <person name="Cannon C."/>
            <person name="Castanera R."/>
            <person name="Culley D."/>
            <person name="Daum C."/>
            <person name="Ezra D."/>
            <person name="Gonzalez J."/>
            <person name="Henrissat B."/>
            <person name="Kuo A."/>
            <person name="Liang C."/>
            <person name="Lipzen A."/>
            <person name="Lutzoni F."/>
            <person name="Magnuson J."/>
            <person name="Mondo S."/>
            <person name="Nolan M."/>
            <person name="Ohm R."/>
            <person name="Pangilinan J."/>
            <person name="Park H.-J."/>
            <person name="Ramirez L."/>
            <person name="Alfaro M."/>
            <person name="Sun H."/>
            <person name="Tritt A."/>
            <person name="Yoshinaga Y."/>
            <person name="Zwiers L.-H."/>
            <person name="Turgeon B."/>
            <person name="Goodwin S."/>
            <person name="Spatafora J."/>
            <person name="Crous P."/>
            <person name="Grigoriev I."/>
        </authorList>
    </citation>
    <scope>NUCLEOTIDE SEQUENCE</scope>
    <source>
        <strain evidence="3">CBS 122681</strain>
    </source>
</reference>
<evidence type="ECO:0000259" key="2">
    <source>
        <dbReference type="PROSITE" id="PS50011"/>
    </source>
</evidence>
<dbReference type="Gene3D" id="1.10.510.10">
    <property type="entry name" value="Transferase(Phosphotransferase) domain 1"/>
    <property type="match status" value="1"/>
</dbReference>
<dbReference type="PANTHER" id="PTHR33112">
    <property type="entry name" value="DOMAIN PROTEIN, PUTATIVE-RELATED"/>
    <property type="match status" value="1"/>
</dbReference>
<gene>
    <name evidence="3" type="ORF">K491DRAFT_602167</name>
</gene>
<dbReference type="PANTHER" id="PTHR33112:SF10">
    <property type="entry name" value="TOL"/>
    <property type="match status" value="1"/>
</dbReference>
<dbReference type="SUPFAM" id="SSF56112">
    <property type="entry name" value="Protein kinase-like (PK-like)"/>
    <property type="match status" value="1"/>
</dbReference>
<dbReference type="SMART" id="SM00220">
    <property type="entry name" value="S_TKc"/>
    <property type="match status" value="1"/>
</dbReference>
<evidence type="ECO:0000313" key="4">
    <source>
        <dbReference type="Proteomes" id="UP000799324"/>
    </source>
</evidence>
<accession>A0A6A6T1K4</accession>
<keyword evidence="4" id="KW-1185">Reference proteome</keyword>
<dbReference type="InterPro" id="IPR000719">
    <property type="entry name" value="Prot_kinase_dom"/>
</dbReference>
<dbReference type="Pfam" id="PF06985">
    <property type="entry name" value="HET"/>
    <property type="match status" value="1"/>
</dbReference>
<feature type="region of interest" description="Disordered" evidence="1">
    <location>
        <begin position="530"/>
        <end position="554"/>
    </location>
</feature>
<dbReference type="Proteomes" id="UP000799324">
    <property type="component" value="Unassembled WGS sequence"/>
</dbReference>
<feature type="compositionally biased region" description="Acidic residues" evidence="1">
    <location>
        <begin position="534"/>
        <end position="543"/>
    </location>
</feature>
<dbReference type="GO" id="GO:0004672">
    <property type="term" value="F:protein kinase activity"/>
    <property type="evidence" value="ECO:0007669"/>
    <property type="project" value="InterPro"/>
</dbReference>
<proteinExistence type="predicted"/>
<dbReference type="OrthoDB" id="4062651at2759"/>
<feature type="region of interest" description="Disordered" evidence="1">
    <location>
        <begin position="454"/>
        <end position="479"/>
    </location>
</feature>
<sequence>MVFAFGDSRAEWLRDALLLFKDCGFDDSCLPAEDPADSEPEVVRSTLTTGKARKSFEDVQELDQLRNKSSKICWRPRKITQFCENQWKFLAPVFSTRKHNYDVRSMAILPFISKYFEVGQGSFGRVYKYEIHPDHITDPLRPEPCPTVFAVKEILPSDKEDRRKVAVHWMSEANALAKMNELNQNHIVRFITAFRRYDKHEEEHYLMFEWADGGNLQNLWKEMTQPNLTPSLVKAVLGQLRGLARALNAAHYPTNVGGGVCRHGDLKPANILWFRGGGEIGTLKIGDWGEAKIQNQFTELRPNRTTAQYGTVRYEAPEARTGLDPAFIGQPRMRRSRLYDIWAMGCITLEFLIWIMYGTEALNEFNRRFENSSFYEWKTEHGQRVTKVHEIAIQYMDRLALDPVCQVGTTALGDLLEIVRTGLLVVALPQRLGRDVNSERFGLSTEKSRVALSSAQATEEPLVKSDEAAPLVRTSSEPAEQHGIEINIVPAASEDTNTLQEAEPVQRGPVGKNVTTRLLASELVQRLENILPADDGDEGESQDDDGKLFVDDDDSYWLPDEPRLPRTILPHRPMPLRPANHSEYQTDATAPTSIHRIISDEFTQLDDEWDYIIDNRFARTLMSAVKTNDLSYGRPTHLSSKLCSECRILLDGLSRPAYSIVYKVPQLEYRATSQICDLCVTLWRTCRRFNGRSYPTAQFDKRGSFVTINGRGYPALAIVQTTGKSTTFLVTMSAKDIQIASPWLLEAGSATYYETLRQWLRQCDEEHSQGCCGSSKKRGFQVRLSPQRLPTRLIEVGATDDKEVRLREMEANDIGQWIALSHQWGLAPHFSTTRLNLEDHLKGIKVENLPATFRDAVSVTRALHCRYLWIDSICIIQGPDGDFNEEARRMEEVYSGAHCVLAASCATSHLSGFLKPRHERNYTGLLRERETPLYVCDMIDDFQSHVLNGGLNSRGWVMQEHALARRTIFFTEYQTYWECGEGVRCETMTKMKNNLAAFQGDPNFPQILIDAPQGERIVRLQELYRTYSRLGLSNNFDRPMAIDGLQRRLLRTLNAKGGYGVFDEGESKGLLRRSLLWCRGAGTASLGRIRFPIGTAISQVPSWSWMAYTGAIDYLSVGFGQLDWEDVRSPWSADPNAAIRTDLVDGKPSLTAVAYGYDAVTSFDGERLLRILDTPGGSRQEKIFCVVLGKQKEYVSLDQRIHYLLYIAQVKTTTRDGNRMFERVGAGWLPGRCIDKQGFEVSIY</sequence>
<protein>
    <recommendedName>
        <fullName evidence="2">Protein kinase domain-containing protein</fullName>
    </recommendedName>
</protein>
<dbReference type="InterPro" id="IPR010730">
    <property type="entry name" value="HET"/>
</dbReference>
<dbReference type="PROSITE" id="PS50011">
    <property type="entry name" value="PROTEIN_KINASE_DOM"/>
    <property type="match status" value="1"/>
</dbReference>
<dbReference type="GO" id="GO:0005524">
    <property type="term" value="F:ATP binding"/>
    <property type="evidence" value="ECO:0007669"/>
    <property type="project" value="InterPro"/>
</dbReference>
<dbReference type="EMBL" id="MU004375">
    <property type="protein sequence ID" value="KAF2653766.1"/>
    <property type="molecule type" value="Genomic_DNA"/>
</dbReference>
<dbReference type="InterPro" id="IPR011009">
    <property type="entry name" value="Kinase-like_dom_sf"/>
</dbReference>
<dbReference type="AlphaFoldDB" id="A0A6A6T1K4"/>
<feature type="domain" description="Protein kinase" evidence="2">
    <location>
        <begin position="112"/>
        <end position="485"/>
    </location>
</feature>
<name>A0A6A6T1K4_9PLEO</name>
<evidence type="ECO:0000313" key="3">
    <source>
        <dbReference type="EMBL" id="KAF2653766.1"/>
    </source>
</evidence>
<organism evidence="3 4">
    <name type="scientific">Lophiostoma macrostomum CBS 122681</name>
    <dbReference type="NCBI Taxonomy" id="1314788"/>
    <lineage>
        <taxon>Eukaryota</taxon>
        <taxon>Fungi</taxon>
        <taxon>Dikarya</taxon>
        <taxon>Ascomycota</taxon>
        <taxon>Pezizomycotina</taxon>
        <taxon>Dothideomycetes</taxon>
        <taxon>Pleosporomycetidae</taxon>
        <taxon>Pleosporales</taxon>
        <taxon>Lophiostomataceae</taxon>
        <taxon>Lophiostoma</taxon>
    </lineage>
</organism>
<dbReference type="CDD" id="cd00180">
    <property type="entry name" value="PKc"/>
    <property type="match status" value="1"/>
</dbReference>
<dbReference type="Pfam" id="PF00069">
    <property type="entry name" value="Pkinase"/>
    <property type="match status" value="1"/>
</dbReference>